<evidence type="ECO:0000313" key="2">
    <source>
        <dbReference type="EMBL" id="OAI02853.1"/>
    </source>
</evidence>
<name>A0A177MBZ8_METMH</name>
<feature type="transmembrane region" description="Helical" evidence="1">
    <location>
        <begin position="12"/>
        <end position="31"/>
    </location>
</feature>
<reference evidence="2 3" key="1">
    <citation type="submission" date="2016-03" db="EMBL/GenBank/DDBJ databases">
        <authorList>
            <person name="Ploux O."/>
        </authorList>
    </citation>
    <scope>NUCLEOTIDE SEQUENCE [LARGE SCALE GENOMIC DNA]</scope>
    <source>
        <strain evidence="2 3">R-45363</strain>
    </source>
</reference>
<keyword evidence="1" id="KW-0472">Membrane</keyword>
<keyword evidence="1" id="KW-1133">Transmembrane helix</keyword>
<protein>
    <submittedName>
        <fullName evidence="2">Uncharacterized protein</fullName>
    </submittedName>
</protein>
<dbReference type="EMBL" id="LUUG01000082">
    <property type="protein sequence ID" value="OAI02853.1"/>
    <property type="molecule type" value="Genomic_DNA"/>
</dbReference>
<dbReference type="Proteomes" id="UP000078090">
    <property type="component" value="Unassembled WGS sequence"/>
</dbReference>
<dbReference type="AlphaFoldDB" id="A0A177MBZ8"/>
<evidence type="ECO:0000313" key="3">
    <source>
        <dbReference type="Proteomes" id="UP000078090"/>
    </source>
</evidence>
<gene>
    <name evidence="2" type="ORF">A1332_02855</name>
</gene>
<proteinExistence type="predicted"/>
<keyword evidence="1" id="KW-0812">Transmembrane</keyword>
<comment type="caution">
    <text evidence="2">The sequence shown here is derived from an EMBL/GenBank/DDBJ whole genome shotgun (WGS) entry which is preliminary data.</text>
</comment>
<accession>A0A177MBZ8</accession>
<sequence>MAINRHFSQWLFYACYSARLVVVPVIMAGLFGQLSGWPPTIARYSYPIQARRPCCRKLGGGFTLSNGETTMNTQTNPNEIQPELSHRIPYTLSTGGPLGGIEDTVGPSIKRAGAIADLLEIAAEVDDGACLHGELLRMIGQAIRLELEDATDLLSCYVKREFQENRSKQS</sequence>
<evidence type="ECO:0000256" key="1">
    <source>
        <dbReference type="SAM" id="Phobius"/>
    </source>
</evidence>
<organism evidence="2 3">
    <name type="scientific">Methylomonas methanica</name>
    <dbReference type="NCBI Taxonomy" id="421"/>
    <lineage>
        <taxon>Bacteria</taxon>
        <taxon>Pseudomonadati</taxon>
        <taxon>Pseudomonadota</taxon>
        <taxon>Gammaproteobacteria</taxon>
        <taxon>Methylococcales</taxon>
        <taxon>Methylococcaceae</taxon>
        <taxon>Methylomonas</taxon>
    </lineage>
</organism>